<feature type="compositionally biased region" description="Basic and acidic residues" evidence="1">
    <location>
        <begin position="94"/>
        <end position="108"/>
    </location>
</feature>
<gene>
    <name evidence="2" type="ORF">SARC_02693</name>
</gene>
<protein>
    <submittedName>
        <fullName evidence="2">Uncharacterized protein</fullName>
    </submittedName>
</protein>
<dbReference type="RefSeq" id="XP_014159005.1">
    <property type="nucleotide sequence ID" value="XM_014303530.1"/>
</dbReference>
<sequence>MGQESCIFQIAASLEGPDKGLPYYRIVRLREFAGIVPRTTVMMAYRDLEEIQGAYVYQEATNRLPLGAKAYLEEPTPQMSALELRTELSRAQAKTKELTKTIENKDAQAAEGASLTDEQKAARAAQRAKEQAGKKKRERKEKGRGAEKTRA</sequence>
<organism evidence="2 3">
    <name type="scientific">Sphaeroforma arctica JP610</name>
    <dbReference type="NCBI Taxonomy" id="667725"/>
    <lineage>
        <taxon>Eukaryota</taxon>
        <taxon>Ichthyosporea</taxon>
        <taxon>Ichthyophonida</taxon>
        <taxon>Sphaeroforma</taxon>
    </lineage>
</organism>
<accession>A0A0L0GA42</accession>
<keyword evidence="3" id="KW-1185">Reference proteome</keyword>
<dbReference type="AlphaFoldDB" id="A0A0L0GA42"/>
<name>A0A0L0GA42_9EUKA</name>
<evidence type="ECO:0000313" key="3">
    <source>
        <dbReference type="Proteomes" id="UP000054560"/>
    </source>
</evidence>
<feature type="region of interest" description="Disordered" evidence="1">
    <location>
        <begin position="94"/>
        <end position="151"/>
    </location>
</feature>
<evidence type="ECO:0000313" key="2">
    <source>
        <dbReference type="EMBL" id="KNC85103.1"/>
    </source>
</evidence>
<evidence type="ECO:0000256" key="1">
    <source>
        <dbReference type="SAM" id="MobiDB-lite"/>
    </source>
</evidence>
<reference evidence="2 3" key="1">
    <citation type="submission" date="2011-02" db="EMBL/GenBank/DDBJ databases">
        <title>The Genome Sequence of Sphaeroforma arctica JP610.</title>
        <authorList>
            <consortium name="The Broad Institute Genome Sequencing Platform"/>
            <person name="Russ C."/>
            <person name="Cuomo C."/>
            <person name="Young S.K."/>
            <person name="Zeng Q."/>
            <person name="Gargeya S."/>
            <person name="Alvarado L."/>
            <person name="Berlin A."/>
            <person name="Chapman S.B."/>
            <person name="Chen Z."/>
            <person name="Freedman E."/>
            <person name="Gellesch M."/>
            <person name="Goldberg J."/>
            <person name="Griggs A."/>
            <person name="Gujja S."/>
            <person name="Heilman E."/>
            <person name="Heiman D."/>
            <person name="Howarth C."/>
            <person name="Mehta T."/>
            <person name="Neiman D."/>
            <person name="Pearson M."/>
            <person name="Roberts A."/>
            <person name="Saif S."/>
            <person name="Shea T."/>
            <person name="Shenoy N."/>
            <person name="Sisk P."/>
            <person name="Stolte C."/>
            <person name="Sykes S."/>
            <person name="White J."/>
            <person name="Yandava C."/>
            <person name="Burger G."/>
            <person name="Gray M.W."/>
            <person name="Holland P.W.H."/>
            <person name="King N."/>
            <person name="Lang F.B.F."/>
            <person name="Roger A.J."/>
            <person name="Ruiz-Trillo I."/>
            <person name="Haas B."/>
            <person name="Nusbaum C."/>
            <person name="Birren B."/>
        </authorList>
    </citation>
    <scope>NUCLEOTIDE SEQUENCE [LARGE SCALE GENOMIC DNA]</scope>
    <source>
        <strain evidence="2 3">JP610</strain>
    </source>
</reference>
<feature type="compositionally biased region" description="Basic and acidic residues" evidence="1">
    <location>
        <begin position="140"/>
        <end position="151"/>
    </location>
</feature>
<dbReference type="GeneID" id="25903197"/>
<dbReference type="EMBL" id="KQ241720">
    <property type="protein sequence ID" value="KNC85103.1"/>
    <property type="molecule type" value="Genomic_DNA"/>
</dbReference>
<feature type="compositionally biased region" description="Basic and acidic residues" evidence="1">
    <location>
        <begin position="117"/>
        <end position="133"/>
    </location>
</feature>
<dbReference type="Proteomes" id="UP000054560">
    <property type="component" value="Unassembled WGS sequence"/>
</dbReference>
<proteinExistence type="predicted"/>